<dbReference type="Gene3D" id="3.30.420.10">
    <property type="entry name" value="Ribonuclease H-like superfamily/Ribonuclease H"/>
    <property type="match status" value="1"/>
</dbReference>
<accession>A0A7J8NUR4</accession>
<name>A0A7J8NUR4_GOSRA</name>
<dbReference type="InterPro" id="IPR044730">
    <property type="entry name" value="RNase_H-like_dom_plant"/>
</dbReference>
<evidence type="ECO:0000259" key="1">
    <source>
        <dbReference type="Pfam" id="PF00078"/>
    </source>
</evidence>
<sequence length="443" mass="51073">KKLLGAVYDWVRRVFNGATIDAGLNNTLIVLVPKVANPEGFAQFRPISLHSVLYKLVMKVLWSGVPLSNFRLAKGIWQGFLLSPYPFVLYIEWLGHLIHLAISDGKWSPIRLSQSRPVISHLLFADELVIFSKTDLKHGKIIKDILEIFCEFFGHKINARKTNIFFSKRVKEPVADLISSLLGFQKVQNFGHYLRVPLFHRRVTNSTMYFVVEKVCGKLQSWDGKQLSIVGRVTLKQSVLLSIPSYFMQSMLIPRKVCDEIERLVKQLPDHVIQHIMGIPPSHPSEGPNKITWCHSSSENFLVKSAYKVLKEDVWKPKDEKWKSVWKIPSLQRNRNLYIFQGSFWSSREIIKVLYYWAKHFFSTFRDESKGCYKSFLEEWNFGNRVLINIDGTVQLDSGNVAAGGVVRDENGDWIFGYNRCQGKCSIFYAELWGILEGLKLIQ</sequence>
<proteinExistence type="predicted"/>
<protein>
    <recommendedName>
        <fullName evidence="5">Reverse transcriptase domain-containing protein</fullName>
    </recommendedName>
</protein>
<dbReference type="AlphaFoldDB" id="A0A7J8NUR4"/>
<dbReference type="PANTHER" id="PTHR33116:SF70">
    <property type="entry name" value="NON-LTR RETROELEMENT REVERSE TRANSCRIPTASE-LIKE PROTEIN"/>
    <property type="match status" value="1"/>
</dbReference>
<dbReference type="Pfam" id="PF13456">
    <property type="entry name" value="RVT_3"/>
    <property type="match status" value="1"/>
</dbReference>
<dbReference type="EMBL" id="JABEZZ010000002">
    <property type="protein sequence ID" value="MBA0580564.1"/>
    <property type="molecule type" value="Genomic_DNA"/>
</dbReference>
<feature type="domain" description="RNase H type-1" evidence="2">
    <location>
        <begin position="389"/>
        <end position="442"/>
    </location>
</feature>
<dbReference type="Pfam" id="PF00078">
    <property type="entry name" value="RVT_1"/>
    <property type="match status" value="1"/>
</dbReference>
<dbReference type="InterPro" id="IPR002156">
    <property type="entry name" value="RNaseH_domain"/>
</dbReference>
<dbReference type="PANTHER" id="PTHR33116">
    <property type="entry name" value="REVERSE TRANSCRIPTASE ZINC-BINDING DOMAIN-CONTAINING PROTEIN-RELATED-RELATED"/>
    <property type="match status" value="1"/>
</dbReference>
<dbReference type="GO" id="GO:0003676">
    <property type="term" value="F:nucleic acid binding"/>
    <property type="evidence" value="ECO:0007669"/>
    <property type="project" value="InterPro"/>
</dbReference>
<dbReference type="GO" id="GO:0004523">
    <property type="term" value="F:RNA-DNA hybrid ribonuclease activity"/>
    <property type="evidence" value="ECO:0007669"/>
    <property type="project" value="InterPro"/>
</dbReference>
<organism evidence="3 4">
    <name type="scientific">Gossypium raimondii</name>
    <name type="common">Peruvian cotton</name>
    <name type="synonym">Gossypium klotzschianum subsp. raimondii</name>
    <dbReference type="NCBI Taxonomy" id="29730"/>
    <lineage>
        <taxon>Eukaryota</taxon>
        <taxon>Viridiplantae</taxon>
        <taxon>Streptophyta</taxon>
        <taxon>Embryophyta</taxon>
        <taxon>Tracheophyta</taxon>
        <taxon>Spermatophyta</taxon>
        <taxon>Magnoliopsida</taxon>
        <taxon>eudicotyledons</taxon>
        <taxon>Gunneridae</taxon>
        <taxon>Pentapetalae</taxon>
        <taxon>rosids</taxon>
        <taxon>malvids</taxon>
        <taxon>Malvales</taxon>
        <taxon>Malvaceae</taxon>
        <taxon>Malvoideae</taxon>
        <taxon>Gossypium</taxon>
    </lineage>
</organism>
<evidence type="ECO:0000313" key="4">
    <source>
        <dbReference type="Proteomes" id="UP000593578"/>
    </source>
</evidence>
<dbReference type="InterPro" id="IPR036397">
    <property type="entry name" value="RNaseH_sf"/>
</dbReference>
<dbReference type="Proteomes" id="UP000593578">
    <property type="component" value="Unassembled WGS sequence"/>
</dbReference>
<evidence type="ECO:0000313" key="3">
    <source>
        <dbReference type="EMBL" id="MBA0580564.1"/>
    </source>
</evidence>
<dbReference type="InterPro" id="IPR000477">
    <property type="entry name" value="RT_dom"/>
</dbReference>
<evidence type="ECO:0000259" key="2">
    <source>
        <dbReference type="Pfam" id="PF13456"/>
    </source>
</evidence>
<gene>
    <name evidence="3" type="ORF">Gorai_022774</name>
</gene>
<dbReference type="CDD" id="cd06222">
    <property type="entry name" value="RNase_H_like"/>
    <property type="match status" value="1"/>
</dbReference>
<feature type="non-terminal residue" evidence="3">
    <location>
        <position position="1"/>
    </location>
</feature>
<evidence type="ECO:0008006" key="5">
    <source>
        <dbReference type="Google" id="ProtNLM"/>
    </source>
</evidence>
<comment type="caution">
    <text evidence="3">The sequence shown here is derived from an EMBL/GenBank/DDBJ whole genome shotgun (WGS) entry which is preliminary data.</text>
</comment>
<feature type="domain" description="Reverse transcriptase" evidence="1">
    <location>
        <begin position="70"/>
        <end position="166"/>
    </location>
</feature>
<reference evidence="3 4" key="1">
    <citation type="journal article" date="2019" name="Genome Biol. Evol.">
        <title>Insights into the evolution of the New World diploid cottons (Gossypium, subgenus Houzingenia) based on genome sequencing.</title>
        <authorList>
            <person name="Grover C.E."/>
            <person name="Arick M.A. 2nd"/>
            <person name="Thrash A."/>
            <person name="Conover J.L."/>
            <person name="Sanders W.S."/>
            <person name="Peterson D.G."/>
            <person name="Frelichowski J.E."/>
            <person name="Scheffler J.A."/>
            <person name="Scheffler B.E."/>
            <person name="Wendel J.F."/>
        </authorList>
    </citation>
    <scope>NUCLEOTIDE SEQUENCE [LARGE SCALE GENOMIC DNA]</scope>
    <source>
        <strain evidence="3">8</strain>
        <tissue evidence="3">Leaf</tissue>
    </source>
</reference>